<dbReference type="InterPro" id="IPR005176">
    <property type="entry name" value="PONY_dom"/>
</dbReference>
<organism evidence="4 5">
    <name type="scientific">Oldenlandia corymbosa var. corymbosa</name>
    <dbReference type="NCBI Taxonomy" id="529605"/>
    <lineage>
        <taxon>Eukaryota</taxon>
        <taxon>Viridiplantae</taxon>
        <taxon>Streptophyta</taxon>
        <taxon>Embryophyta</taxon>
        <taxon>Tracheophyta</taxon>
        <taxon>Spermatophyta</taxon>
        <taxon>Magnoliopsida</taxon>
        <taxon>eudicotyledons</taxon>
        <taxon>Gunneridae</taxon>
        <taxon>Pentapetalae</taxon>
        <taxon>asterids</taxon>
        <taxon>lamiids</taxon>
        <taxon>Gentianales</taxon>
        <taxon>Rubiaceae</taxon>
        <taxon>Rubioideae</taxon>
        <taxon>Spermacoceae</taxon>
        <taxon>Hedyotis-Oldenlandia complex</taxon>
        <taxon>Oldenlandia</taxon>
    </lineage>
</organism>
<accession>A0AAV1E9K0</accession>
<dbReference type="EMBL" id="OX459125">
    <property type="protein sequence ID" value="CAI9116305.1"/>
    <property type="molecule type" value="Genomic_DNA"/>
</dbReference>
<evidence type="ECO:0000313" key="4">
    <source>
        <dbReference type="EMBL" id="CAI9116305.1"/>
    </source>
</evidence>
<dbReference type="GO" id="GO:0097602">
    <property type="term" value="F:cullin family protein binding"/>
    <property type="evidence" value="ECO:0007669"/>
    <property type="project" value="TreeGrafter"/>
</dbReference>
<feature type="domain" description="DCUN1" evidence="3">
    <location>
        <begin position="37"/>
        <end position="238"/>
    </location>
</feature>
<dbReference type="Proteomes" id="UP001161247">
    <property type="component" value="Chromosome 8"/>
</dbReference>
<dbReference type="GO" id="GO:0031624">
    <property type="term" value="F:ubiquitin conjugating enzyme binding"/>
    <property type="evidence" value="ECO:0007669"/>
    <property type="project" value="TreeGrafter"/>
</dbReference>
<proteinExistence type="predicted"/>
<dbReference type="PANTHER" id="PTHR12281:SF12">
    <property type="entry name" value="DEFECTIVE IN CULLIN NEDDYLATION PROTEIN"/>
    <property type="match status" value="1"/>
</dbReference>
<name>A0AAV1E9K0_OLDCO</name>
<feature type="compositionally biased region" description="Low complexity" evidence="2">
    <location>
        <begin position="12"/>
        <end position="29"/>
    </location>
</feature>
<dbReference type="GO" id="GO:0045116">
    <property type="term" value="P:protein neddylation"/>
    <property type="evidence" value="ECO:0007669"/>
    <property type="project" value="TreeGrafter"/>
</dbReference>
<dbReference type="Pfam" id="PF03556">
    <property type="entry name" value="Cullin_binding"/>
    <property type="match status" value="1"/>
</dbReference>
<dbReference type="Gene3D" id="1.10.238.200">
    <property type="entry name" value="Cullin, PONY binding domain"/>
    <property type="match status" value="1"/>
</dbReference>
<dbReference type="PANTHER" id="PTHR12281">
    <property type="entry name" value="RP42 RELATED"/>
    <property type="match status" value="1"/>
</dbReference>
<gene>
    <name evidence="4" type="ORF">OLC1_LOCUS22639</name>
</gene>
<dbReference type="InterPro" id="IPR042460">
    <property type="entry name" value="DCN1-like_PONY"/>
</dbReference>
<dbReference type="GO" id="GO:0032182">
    <property type="term" value="F:ubiquitin-like protein binding"/>
    <property type="evidence" value="ECO:0007669"/>
    <property type="project" value="TreeGrafter"/>
</dbReference>
<comment type="function">
    <text evidence="1">Neddylation of cullins play an essential role in the regulation of SCF-type complexes activity.</text>
</comment>
<dbReference type="GO" id="GO:0000151">
    <property type="term" value="C:ubiquitin ligase complex"/>
    <property type="evidence" value="ECO:0007669"/>
    <property type="project" value="TreeGrafter"/>
</dbReference>
<evidence type="ECO:0000259" key="3">
    <source>
        <dbReference type="PROSITE" id="PS51229"/>
    </source>
</evidence>
<evidence type="ECO:0000313" key="5">
    <source>
        <dbReference type="Proteomes" id="UP001161247"/>
    </source>
</evidence>
<sequence length="243" mass="27586">MFRKTKSKKSDAAAAGAAAPTPKPAAASTTVGHWRPVPVNPVENLFNSYANKSTKEIDPEGIESLCSDLKINHTDVRILILAWKMQAKRQGFFTLQEWKTGMSSLHSETLPNLNSALTQLEKDIRKLSSSSDFVDFYTFSFNYCISEERQKGVDVESVCLLLQLILGGGGDKIVGKQKSWVEYLVRFLKEQTDTKVITLDQWMGFYRFCNEISFPDMKNYDAADAWPWILDDFVDWMGQNFRS</sequence>
<feature type="region of interest" description="Disordered" evidence="2">
    <location>
        <begin position="1"/>
        <end position="34"/>
    </location>
</feature>
<evidence type="ECO:0000256" key="2">
    <source>
        <dbReference type="SAM" id="MobiDB-lite"/>
    </source>
</evidence>
<reference evidence="4" key="1">
    <citation type="submission" date="2023-03" db="EMBL/GenBank/DDBJ databases">
        <authorList>
            <person name="Julca I."/>
        </authorList>
    </citation>
    <scope>NUCLEOTIDE SEQUENCE</scope>
</reference>
<dbReference type="Gene3D" id="1.10.238.10">
    <property type="entry name" value="EF-hand"/>
    <property type="match status" value="1"/>
</dbReference>
<keyword evidence="5" id="KW-1185">Reference proteome</keyword>
<dbReference type="InterPro" id="IPR014764">
    <property type="entry name" value="DCN-prot"/>
</dbReference>
<evidence type="ECO:0000256" key="1">
    <source>
        <dbReference type="RuleBase" id="RU410713"/>
    </source>
</evidence>
<dbReference type="PROSITE" id="PS51229">
    <property type="entry name" value="DCUN1"/>
    <property type="match status" value="1"/>
</dbReference>
<dbReference type="AlphaFoldDB" id="A0AAV1E9K0"/>
<protein>
    <recommendedName>
        <fullName evidence="1">Defective in cullin neddylation protein</fullName>
    </recommendedName>
</protein>